<dbReference type="PROSITE" id="PS51365">
    <property type="entry name" value="RENAL_DIPEPTIDASE_2"/>
    <property type="match status" value="1"/>
</dbReference>
<dbReference type="SUPFAM" id="SSF51556">
    <property type="entry name" value="Metallo-dependent hydrolases"/>
    <property type="match status" value="1"/>
</dbReference>
<dbReference type="GO" id="GO:0006508">
    <property type="term" value="P:proteolysis"/>
    <property type="evidence" value="ECO:0007669"/>
    <property type="project" value="InterPro"/>
</dbReference>
<sequence length="366" mass="38524">MNPAAASPAPAAAAVVAQALRIAPLIDGHNDWAWVCREEHDYSVEGLEQGLATDTDIARLRAGQVGGQFWSVYVSDDHAGADAVQGTLEQIDWVYRLAARYPGEFVIARSAADVEAARADGRVASLLGAEGAHSLNDSPAVLRMFARLGVRYLTLTHVHNTSWADSGTDDPAHGGLTARGAEYIRELNRLGMLVDLSHVSPATAHAALDLTDSPVIFSHSCVSAVADHPRNVPDDLLGRLAANNGVIMLTFVPQFLTPEYSAWFDGARDTPAPAVTIAQVADHIEHARQVAGIRHIGLGGDFDGTDEFPSGLEGVDGYPALLAELAGRDWSAEDLAALAGGNILRVLRATDAAFAAAGGGIPLLVR</sequence>
<evidence type="ECO:0000313" key="1">
    <source>
        <dbReference type="EMBL" id="TFC06744.1"/>
    </source>
</evidence>
<dbReference type="EMBL" id="SOFM01000009">
    <property type="protein sequence ID" value="TFC06744.1"/>
    <property type="molecule type" value="Genomic_DNA"/>
</dbReference>
<name>A0A4R8WFN6_9MICO</name>
<comment type="caution">
    <text evidence="1">The sequence shown here is derived from an EMBL/GenBank/DDBJ whole genome shotgun (WGS) entry which is preliminary data.</text>
</comment>
<dbReference type="PANTHER" id="PTHR10443">
    <property type="entry name" value="MICROSOMAL DIPEPTIDASE"/>
    <property type="match status" value="1"/>
</dbReference>
<dbReference type="InterPro" id="IPR008257">
    <property type="entry name" value="Pept_M19"/>
</dbReference>
<dbReference type="GO" id="GO:0070573">
    <property type="term" value="F:metallodipeptidase activity"/>
    <property type="evidence" value="ECO:0007669"/>
    <property type="project" value="InterPro"/>
</dbReference>
<reference evidence="1 2" key="1">
    <citation type="submission" date="2019-03" db="EMBL/GenBank/DDBJ databases">
        <title>Genomics of glacier-inhabiting Cryobacterium strains.</title>
        <authorList>
            <person name="Liu Q."/>
            <person name="Xin Y.-H."/>
        </authorList>
    </citation>
    <scope>NUCLEOTIDE SEQUENCE [LARGE SCALE GENOMIC DNA]</scope>
    <source>
        <strain evidence="1 2">RHLT2-21</strain>
    </source>
</reference>
<dbReference type="CDD" id="cd01301">
    <property type="entry name" value="rDP_like"/>
    <property type="match status" value="1"/>
</dbReference>
<dbReference type="Pfam" id="PF01244">
    <property type="entry name" value="Peptidase_M19"/>
    <property type="match status" value="1"/>
</dbReference>
<dbReference type="PANTHER" id="PTHR10443:SF12">
    <property type="entry name" value="DIPEPTIDASE"/>
    <property type="match status" value="1"/>
</dbReference>
<evidence type="ECO:0000313" key="2">
    <source>
        <dbReference type="Proteomes" id="UP000297643"/>
    </source>
</evidence>
<dbReference type="Gene3D" id="3.20.20.140">
    <property type="entry name" value="Metal-dependent hydrolases"/>
    <property type="match status" value="1"/>
</dbReference>
<dbReference type="AlphaFoldDB" id="A0A4R8WFN6"/>
<dbReference type="InterPro" id="IPR032466">
    <property type="entry name" value="Metal_Hydrolase"/>
</dbReference>
<accession>A0A4R8WFN6</accession>
<protein>
    <submittedName>
        <fullName evidence="1">Membrane dipeptidase</fullName>
    </submittedName>
</protein>
<organism evidence="1 2">
    <name type="scientific">Cryobacterium mannosilyticum</name>
    <dbReference type="NCBI Taxonomy" id="1259190"/>
    <lineage>
        <taxon>Bacteria</taxon>
        <taxon>Bacillati</taxon>
        <taxon>Actinomycetota</taxon>
        <taxon>Actinomycetes</taxon>
        <taxon>Micrococcales</taxon>
        <taxon>Microbacteriaceae</taxon>
        <taxon>Cryobacterium</taxon>
    </lineage>
</organism>
<dbReference type="Proteomes" id="UP000297643">
    <property type="component" value="Unassembled WGS sequence"/>
</dbReference>
<dbReference type="RefSeq" id="WP_134506982.1">
    <property type="nucleotide sequence ID" value="NZ_SOFM01000009.1"/>
</dbReference>
<gene>
    <name evidence="1" type="ORF">E3O32_03265</name>
</gene>
<proteinExistence type="predicted"/>
<keyword evidence="2" id="KW-1185">Reference proteome</keyword>